<dbReference type="GO" id="GO:0016020">
    <property type="term" value="C:membrane"/>
    <property type="evidence" value="ECO:0007669"/>
    <property type="project" value="TreeGrafter"/>
</dbReference>
<protein>
    <submittedName>
        <fullName evidence="2">Alpha/beta hydrolase</fullName>
    </submittedName>
</protein>
<dbReference type="Gene3D" id="3.40.50.1820">
    <property type="entry name" value="alpha/beta hydrolase"/>
    <property type="match status" value="2"/>
</dbReference>
<dbReference type="AlphaFoldDB" id="A0A3N0C7R2"/>
<keyword evidence="2" id="KW-0378">Hydrolase</keyword>
<dbReference type="InterPro" id="IPR050266">
    <property type="entry name" value="AB_hydrolase_sf"/>
</dbReference>
<dbReference type="InterPro" id="IPR000073">
    <property type="entry name" value="AB_hydrolase_1"/>
</dbReference>
<dbReference type="SUPFAM" id="SSF53474">
    <property type="entry name" value="alpha/beta-Hydrolases"/>
    <property type="match status" value="1"/>
</dbReference>
<proteinExistence type="predicted"/>
<evidence type="ECO:0000313" key="3">
    <source>
        <dbReference type="Proteomes" id="UP000273807"/>
    </source>
</evidence>
<dbReference type="Proteomes" id="UP000273807">
    <property type="component" value="Unassembled WGS sequence"/>
</dbReference>
<dbReference type="PANTHER" id="PTHR43798:SF33">
    <property type="entry name" value="HYDROLASE, PUTATIVE (AFU_ORTHOLOGUE AFUA_2G14860)-RELATED"/>
    <property type="match status" value="1"/>
</dbReference>
<feature type="domain" description="AB hydrolase-1" evidence="1">
    <location>
        <begin position="22"/>
        <end position="229"/>
    </location>
</feature>
<sequence>MVSGEQQPSDLWFARRGSGDPFVLLHPGGADSRALDPLIAELNGTYACFTPDQRGHGHTRDVPGPLSYEAMAADTVAFLERSVDTPVHLLGYSDGAIVALHVALARPDLVRSLVFAAAVFHRVGWVPGVLDGEMPDFMGDSYGEVSPDGREHWPVVVAKLDALHAVSPALTVDDLAVLTMPTLVILGDDDEVRLEHAVAMYRALPDGELAVVPRATHGLAVEKPALFAHLIRDFHDAEKTNGFAPIRRS</sequence>
<keyword evidence="3" id="KW-1185">Reference proteome</keyword>
<reference evidence="2 3" key="1">
    <citation type="submission" date="2018-10" db="EMBL/GenBank/DDBJ databases">
        <title>Genome sequencing of Arthrobacter oryzae TNB02.</title>
        <authorList>
            <person name="Cho Y.-J."/>
            <person name="Cho A."/>
            <person name="Kim O.-S."/>
        </authorList>
    </citation>
    <scope>NUCLEOTIDE SEQUENCE [LARGE SCALE GENOMIC DNA]</scope>
    <source>
        <strain evidence="2 3">TNB02</strain>
    </source>
</reference>
<dbReference type="EMBL" id="RBED01000045">
    <property type="protein sequence ID" value="RNL59241.1"/>
    <property type="molecule type" value="Genomic_DNA"/>
</dbReference>
<evidence type="ECO:0000313" key="2">
    <source>
        <dbReference type="EMBL" id="RNL59241.1"/>
    </source>
</evidence>
<dbReference type="InterPro" id="IPR029058">
    <property type="entry name" value="AB_hydrolase_fold"/>
</dbReference>
<dbReference type="Pfam" id="PF12697">
    <property type="entry name" value="Abhydrolase_6"/>
    <property type="match status" value="1"/>
</dbReference>
<accession>A0A3N0C7R2</accession>
<dbReference type="PANTHER" id="PTHR43798">
    <property type="entry name" value="MONOACYLGLYCEROL LIPASE"/>
    <property type="match status" value="1"/>
</dbReference>
<gene>
    <name evidence="2" type="ORF">D7003_02895</name>
</gene>
<evidence type="ECO:0000259" key="1">
    <source>
        <dbReference type="Pfam" id="PF12697"/>
    </source>
</evidence>
<dbReference type="OrthoDB" id="4481859at2"/>
<name>A0A3N0C7R2_9MICC</name>
<dbReference type="GO" id="GO:0016787">
    <property type="term" value="F:hydrolase activity"/>
    <property type="evidence" value="ECO:0007669"/>
    <property type="project" value="UniProtKB-KW"/>
</dbReference>
<organism evidence="2 3">
    <name type="scientific">Arthrobacter oryzae</name>
    <dbReference type="NCBI Taxonomy" id="409290"/>
    <lineage>
        <taxon>Bacteria</taxon>
        <taxon>Bacillati</taxon>
        <taxon>Actinomycetota</taxon>
        <taxon>Actinomycetes</taxon>
        <taxon>Micrococcales</taxon>
        <taxon>Micrococcaceae</taxon>
        <taxon>Arthrobacter</taxon>
    </lineage>
</organism>
<comment type="caution">
    <text evidence="2">The sequence shown here is derived from an EMBL/GenBank/DDBJ whole genome shotgun (WGS) entry which is preliminary data.</text>
</comment>